<dbReference type="Proteomes" id="UP000594681">
    <property type="component" value="Chromosome"/>
</dbReference>
<reference evidence="2 3" key="1">
    <citation type="submission" date="2020-11" db="EMBL/GenBank/DDBJ databases">
        <title>Corynebacterium sp. ZJ-599.</title>
        <authorList>
            <person name="Zhou J."/>
        </authorList>
    </citation>
    <scope>NUCLEOTIDE SEQUENCE [LARGE SCALE GENOMIC DNA]</scope>
    <source>
        <strain evidence="2 3">ZJ-599</strain>
    </source>
</reference>
<keyword evidence="3" id="KW-1185">Reference proteome</keyword>
<dbReference type="KEGG" id="cliz:G7Y31_11260"/>
<protein>
    <submittedName>
        <fullName evidence="2">DUF3558 family protein</fullName>
    </submittedName>
</protein>
<feature type="region of interest" description="Disordered" evidence="1">
    <location>
        <begin position="1"/>
        <end position="37"/>
    </location>
</feature>
<feature type="compositionally biased region" description="Pro residues" evidence="1">
    <location>
        <begin position="16"/>
        <end position="25"/>
    </location>
</feature>
<evidence type="ECO:0000313" key="3">
    <source>
        <dbReference type="Proteomes" id="UP000594681"/>
    </source>
</evidence>
<evidence type="ECO:0000256" key="1">
    <source>
        <dbReference type="SAM" id="MobiDB-lite"/>
    </source>
</evidence>
<evidence type="ECO:0000313" key="2">
    <source>
        <dbReference type="EMBL" id="QPK79056.1"/>
    </source>
</evidence>
<accession>A0A7T0KE13</accession>
<dbReference type="EMBL" id="CP064954">
    <property type="protein sequence ID" value="QPK79056.1"/>
    <property type="molecule type" value="Genomic_DNA"/>
</dbReference>
<name>A0A7T0KE13_9CORY</name>
<dbReference type="AlphaFoldDB" id="A0A7T0KE13"/>
<proteinExistence type="predicted"/>
<gene>
    <name evidence="2" type="ORF">G7Y31_11260</name>
</gene>
<sequence length="197" mass="21017">MAASVLGLTGCATTPPQIPDHPPVPTHASEHVSETAPDNAEAAEFAMPTPGPFDPNVPGFKPFKPCEEIPDMALAAIGVQKKGAGSSYEPFGCPIEAKSLLPSGTIELVDYPYSIRQLVDHNIFELADEPGARIDRSAVLIAPEVFTGGYCLSGVETPRGFLGVEYTQWLNQSSGSSLCEVPTQIIQTLYQEESYAH</sequence>
<organism evidence="2 3">
    <name type="scientific">Corynebacterium lizhenjunii</name>
    <dbReference type="NCBI Taxonomy" id="2709394"/>
    <lineage>
        <taxon>Bacteria</taxon>
        <taxon>Bacillati</taxon>
        <taxon>Actinomycetota</taxon>
        <taxon>Actinomycetes</taxon>
        <taxon>Mycobacteriales</taxon>
        <taxon>Corynebacteriaceae</taxon>
        <taxon>Corynebacterium</taxon>
    </lineage>
</organism>